<dbReference type="EMBL" id="JAKNDN010000003">
    <property type="protein sequence ID" value="MCG4958588.1"/>
    <property type="molecule type" value="Genomic_DNA"/>
</dbReference>
<evidence type="ECO:0000313" key="1">
    <source>
        <dbReference type="EMBL" id="MCG4958588.1"/>
    </source>
</evidence>
<gene>
    <name evidence="3" type="ORF">DWW24_03805</name>
    <name evidence="4" type="ORF">DXA53_01370</name>
    <name evidence="1" type="ORF">L0P03_01790</name>
    <name evidence="2" type="ORF">PN645_01980</name>
</gene>
<evidence type="ECO:0000313" key="6">
    <source>
        <dbReference type="Proteomes" id="UP000284434"/>
    </source>
</evidence>
<evidence type="ECO:0000313" key="5">
    <source>
        <dbReference type="Proteomes" id="UP000283426"/>
    </source>
</evidence>
<dbReference type="Gene3D" id="1.25.10.10">
    <property type="entry name" value="Leucine-rich Repeat Variant"/>
    <property type="match status" value="1"/>
</dbReference>
<dbReference type="Proteomes" id="UP001212263">
    <property type="component" value="Unassembled WGS sequence"/>
</dbReference>
<dbReference type="InterPro" id="IPR004155">
    <property type="entry name" value="PBS_lyase_HEAT"/>
</dbReference>
<evidence type="ECO:0000313" key="3">
    <source>
        <dbReference type="EMBL" id="RGV29218.1"/>
    </source>
</evidence>
<dbReference type="Proteomes" id="UP000283426">
    <property type="component" value="Unassembled WGS sequence"/>
</dbReference>
<reference evidence="5 6" key="1">
    <citation type="submission" date="2018-08" db="EMBL/GenBank/DDBJ databases">
        <title>A genome reference for cultivated species of the human gut microbiota.</title>
        <authorList>
            <person name="Zou Y."/>
            <person name="Xue W."/>
            <person name="Luo G."/>
        </authorList>
    </citation>
    <scope>NUCLEOTIDE SEQUENCE [LARGE SCALE GENOMIC DNA]</scope>
    <source>
        <strain evidence="3 5">AF14-6AC</strain>
        <strain evidence="4 6">OF03-11</strain>
    </source>
</reference>
<dbReference type="EMBL" id="QSCO01000002">
    <property type="protein sequence ID" value="RGY09461.1"/>
    <property type="molecule type" value="Genomic_DNA"/>
</dbReference>
<sequence>MKTLLLFFLFAPLLLWAKPEIIKPKVKTPTSFAIVVDKQSYDRVKSSIEAYRDAIERDGLATYILVDEWENPDAIREILKKLYADKKMPLEGVALVGDVPVPMIRDAQFLTSAFKMDQKRPWQQSSIPSDRYYDDFDLQFDFLKQDSLQPLYFYYSLNPHSAMTIESDIYSGRIKPMAREGKDKYTVLDNYLRKVVRLKAQQNPLNDLTMARGHGYNSESRDAWAGEQLALKEQFPSLFKSGNYIRFYDYDFNWPARIPYMTAVQRETADIVLFHHHGADDTQYLNGYPEGSGVNLSIDNIKRYLRSKVLTAYERKKDVEKTKQDYIKSLGVPSEWLDDALEPEVIRKDSLFNAGMDIHLSDIHAIRPNARFVMFDACYNGSFHLDDCIANAYIFGDGNTVVTQGNTVNTIQDKWPDEYLGLLACGVRIGQWGRHVHFLETHIIGDPTYHFANTVDPALDMNRAIVVSKKDNAMWYKLLNYPNADVQCMALRKLYENHAPGLPELLQKTYEASLFGVVRMECMKLLYQMNSPELVDVLKLAVCDSYELVRRFAVQYIGNLGTDELIPALVYALLNENMSARVNYQARDAIMLMDMDKLTAEIKRQAGASGHWVNKEEVVQQLLSLVQRNQNSWQSAAGVISDLTSSAKDKSFDIVRQRNHPAVGAAELLIAFVLDSSRDMQLRITTVETLSWYTHSVKRPEIIAACEQLIRANENLQLVNEAIKTKNRLK</sequence>
<accession>A0A412WPQ3</accession>
<comment type="caution">
    <text evidence="3">The sequence shown here is derived from an EMBL/GenBank/DDBJ whole genome shotgun (WGS) entry which is preliminary data.</text>
</comment>
<dbReference type="EMBL" id="QRYW01000006">
    <property type="protein sequence ID" value="RGV29218.1"/>
    <property type="molecule type" value="Genomic_DNA"/>
</dbReference>
<proteinExistence type="predicted"/>
<reference evidence="1" key="2">
    <citation type="submission" date="2022-01" db="EMBL/GenBank/DDBJ databases">
        <title>Collection of gut derived symbiotic bacterial strains cultured from healthy donors.</title>
        <authorList>
            <person name="Lin H."/>
            <person name="Kohout C."/>
            <person name="Waligurski E."/>
            <person name="Pamer E.G."/>
        </authorList>
    </citation>
    <scope>NUCLEOTIDE SEQUENCE</scope>
    <source>
        <strain evidence="1">DFI.1.149</strain>
    </source>
</reference>
<dbReference type="InterPro" id="IPR011989">
    <property type="entry name" value="ARM-like"/>
</dbReference>
<dbReference type="AlphaFoldDB" id="A0A412WPQ3"/>
<dbReference type="Proteomes" id="UP001199750">
    <property type="component" value="Unassembled WGS sequence"/>
</dbReference>
<protein>
    <submittedName>
        <fullName evidence="3">HEAT repeat domain-containing protein</fullName>
    </submittedName>
</protein>
<reference evidence="2" key="3">
    <citation type="submission" date="2023-01" db="EMBL/GenBank/DDBJ databases">
        <title>Human gut microbiome strain richness.</title>
        <authorList>
            <person name="Chen-Liaw A."/>
        </authorList>
    </citation>
    <scope>NUCLEOTIDE SEQUENCE</scope>
    <source>
        <strain evidence="2">RTP21484st1_B7_RTP21484_190118</strain>
    </source>
</reference>
<dbReference type="EMBL" id="JAQMRD010000002">
    <property type="protein sequence ID" value="MDB9221772.1"/>
    <property type="molecule type" value="Genomic_DNA"/>
</dbReference>
<evidence type="ECO:0000313" key="4">
    <source>
        <dbReference type="EMBL" id="RGY09461.1"/>
    </source>
</evidence>
<dbReference type="SUPFAM" id="SSF48371">
    <property type="entry name" value="ARM repeat"/>
    <property type="match status" value="1"/>
</dbReference>
<dbReference type="Proteomes" id="UP000284434">
    <property type="component" value="Unassembled WGS sequence"/>
</dbReference>
<dbReference type="SMART" id="SM00567">
    <property type="entry name" value="EZ_HEAT"/>
    <property type="match status" value="2"/>
</dbReference>
<dbReference type="InterPro" id="IPR016024">
    <property type="entry name" value="ARM-type_fold"/>
</dbReference>
<organism evidence="3 5">
    <name type="scientific">Odoribacter splanchnicus</name>
    <dbReference type="NCBI Taxonomy" id="28118"/>
    <lineage>
        <taxon>Bacteria</taxon>
        <taxon>Pseudomonadati</taxon>
        <taxon>Bacteroidota</taxon>
        <taxon>Bacteroidia</taxon>
        <taxon>Bacteroidales</taxon>
        <taxon>Odoribacteraceae</taxon>
        <taxon>Odoribacter</taxon>
    </lineage>
</organism>
<name>A0A412WPQ3_9BACT</name>
<evidence type="ECO:0000313" key="2">
    <source>
        <dbReference type="EMBL" id="MDB9221772.1"/>
    </source>
</evidence>
<dbReference type="RefSeq" id="WP_118102679.1">
    <property type="nucleotide sequence ID" value="NZ_BAABYK010000001.1"/>
</dbReference>